<gene>
    <name evidence="2" type="ORF">B0H65DRAFT_419542</name>
</gene>
<feature type="region of interest" description="Disordered" evidence="1">
    <location>
        <begin position="805"/>
        <end position="837"/>
    </location>
</feature>
<feature type="region of interest" description="Disordered" evidence="1">
    <location>
        <begin position="623"/>
        <end position="655"/>
    </location>
</feature>
<evidence type="ECO:0000313" key="2">
    <source>
        <dbReference type="EMBL" id="KAK3352028.1"/>
    </source>
</evidence>
<feature type="region of interest" description="Disordered" evidence="1">
    <location>
        <begin position="1183"/>
        <end position="1239"/>
    </location>
</feature>
<keyword evidence="3" id="KW-1185">Reference proteome</keyword>
<dbReference type="RefSeq" id="XP_062685323.1">
    <property type="nucleotide sequence ID" value="XM_062824218.1"/>
</dbReference>
<evidence type="ECO:0008006" key="4">
    <source>
        <dbReference type="Google" id="ProtNLM"/>
    </source>
</evidence>
<comment type="caution">
    <text evidence="2">The sequence shown here is derived from an EMBL/GenBank/DDBJ whole genome shotgun (WGS) entry which is preliminary data.</text>
</comment>
<feature type="compositionally biased region" description="Polar residues" evidence="1">
    <location>
        <begin position="168"/>
        <end position="180"/>
    </location>
</feature>
<name>A0AAE0MV00_9PEZI</name>
<dbReference type="EMBL" id="JAUEPP010000002">
    <property type="protein sequence ID" value="KAK3352028.1"/>
    <property type="molecule type" value="Genomic_DNA"/>
</dbReference>
<feature type="compositionally biased region" description="Low complexity" evidence="1">
    <location>
        <begin position="132"/>
        <end position="154"/>
    </location>
</feature>
<feature type="compositionally biased region" description="Low complexity" evidence="1">
    <location>
        <begin position="549"/>
        <end position="567"/>
    </location>
</feature>
<accession>A0AAE0MV00</accession>
<feature type="region of interest" description="Disordered" evidence="1">
    <location>
        <begin position="1"/>
        <end position="21"/>
    </location>
</feature>
<dbReference type="Gene3D" id="3.30.40.10">
    <property type="entry name" value="Zinc/RING finger domain, C3HC4 (zinc finger)"/>
    <property type="match status" value="1"/>
</dbReference>
<protein>
    <recommendedName>
        <fullName evidence="4">SP-RING-type domain-containing protein</fullName>
    </recommendedName>
</protein>
<dbReference type="Proteomes" id="UP001278500">
    <property type="component" value="Unassembled WGS sequence"/>
</dbReference>
<evidence type="ECO:0000313" key="3">
    <source>
        <dbReference type="Proteomes" id="UP001278500"/>
    </source>
</evidence>
<dbReference type="GO" id="GO:0000785">
    <property type="term" value="C:chromatin"/>
    <property type="evidence" value="ECO:0007669"/>
    <property type="project" value="TreeGrafter"/>
</dbReference>
<feature type="compositionally biased region" description="Polar residues" evidence="1">
    <location>
        <begin position="204"/>
        <end position="215"/>
    </location>
</feature>
<reference evidence="2" key="1">
    <citation type="journal article" date="2023" name="Mol. Phylogenet. Evol.">
        <title>Genome-scale phylogeny and comparative genomics of the fungal order Sordariales.</title>
        <authorList>
            <person name="Hensen N."/>
            <person name="Bonometti L."/>
            <person name="Westerberg I."/>
            <person name="Brannstrom I.O."/>
            <person name="Guillou S."/>
            <person name="Cros-Aarteil S."/>
            <person name="Calhoun S."/>
            <person name="Haridas S."/>
            <person name="Kuo A."/>
            <person name="Mondo S."/>
            <person name="Pangilinan J."/>
            <person name="Riley R."/>
            <person name="LaButti K."/>
            <person name="Andreopoulos B."/>
            <person name="Lipzen A."/>
            <person name="Chen C."/>
            <person name="Yan M."/>
            <person name="Daum C."/>
            <person name="Ng V."/>
            <person name="Clum A."/>
            <person name="Steindorff A."/>
            <person name="Ohm R.A."/>
            <person name="Martin F."/>
            <person name="Silar P."/>
            <person name="Natvig D.O."/>
            <person name="Lalanne C."/>
            <person name="Gautier V."/>
            <person name="Ament-Velasquez S.L."/>
            <person name="Kruys A."/>
            <person name="Hutchinson M.I."/>
            <person name="Powell A.J."/>
            <person name="Barry K."/>
            <person name="Miller A.N."/>
            <person name="Grigoriev I.V."/>
            <person name="Debuchy R."/>
            <person name="Gladieux P."/>
            <person name="Hiltunen Thoren M."/>
            <person name="Johannesson H."/>
        </authorList>
    </citation>
    <scope>NUCLEOTIDE SEQUENCE</scope>
    <source>
        <strain evidence="2">CBS 560.94</strain>
    </source>
</reference>
<feature type="compositionally biased region" description="Basic residues" evidence="1">
    <location>
        <begin position="85"/>
        <end position="95"/>
    </location>
</feature>
<dbReference type="PANTHER" id="PTHR10782">
    <property type="entry name" value="ZINC FINGER MIZ DOMAIN-CONTAINING PROTEIN"/>
    <property type="match status" value="1"/>
</dbReference>
<evidence type="ECO:0000256" key="1">
    <source>
        <dbReference type="SAM" id="MobiDB-lite"/>
    </source>
</evidence>
<dbReference type="PANTHER" id="PTHR10782:SF4">
    <property type="entry name" value="TONALLI, ISOFORM E"/>
    <property type="match status" value="1"/>
</dbReference>
<feature type="compositionally biased region" description="Low complexity" evidence="1">
    <location>
        <begin position="805"/>
        <end position="817"/>
    </location>
</feature>
<feature type="compositionally biased region" description="Polar residues" evidence="1">
    <location>
        <begin position="573"/>
        <end position="600"/>
    </location>
</feature>
<feature type="compositionally biased region" description="Acidic residues" evidence="1">
    <location>
        <begin position="114"/>
        <end position="123"/>
    </location>
</feature>
<reference evidence="2" key="2">
    <citation type="submission" date="2023-06" db="EMBL/GenBank/DDBJ databases">
        <authorList>
            <consortium name="Lawrence Berkeley National Laboratory"/>
            <person name="Haridas S."/>
            <person name="Hensen N."/>
            <person name="Bonometti L."/>
            <person name="Westerberg I."/>
            <person name="Brannstrom I.O."/>
            <person name="Guillou S."/>
            <person name="Cros-Aarteil S."/>
            <person name="Calhoun S."/>
            <person name="Kuo A."/>
            <person name="Mondo S."/>
            <person name="Pangilinan J."/>
            <person name="Riley R."/>
            <person name="Labutti K."/>
            <person name="Andreopoulos B."/>
            <person name="Lipzen A."/>
            <person name="Chen C."/>
            <person name="Yanf M."/>
            <person name="Daum C."/>
            <person name="Ng V."/>
            <person name="Clum A."/>
            <person name="Steindorff A."/>
            <person name="Ohm R."/>
            <person name="Martin F."/>
            <person name="Silar P."/>
            <person name="Natvig D."/>
            <person name="Lalanne C."/>
            <person name="Gautier V."/>
            <person name="Ament-Velasquez S.L."/>
            <person name="Kruys A."/>
            <person name="Hutchinson M.I."/>
            <person name="Powell A.J."/>
            <person name="Barry K."/>
            <person name="Miller A.N."/>
            <person name="Grigoriev I.V."/>
            <person name="Debuchy R."/>
            <person name="Gladieux P."/>
            <person name="Thoren M.H."/>
            <person name="Johannesson H."/>
        </authorList>
    </citation>
    <scope>NUCLEOTIDE SEQUENCE</scope>
    <source>
        <strain evidence="2">CBS 560.94</strain>
    </source>
</reference>
<feature type="compositionally biased region" description="Low complexity" evidence="1">
    <location>
        <begin position="50"/>
        <end position="70"/>
    </location>
</feature>
<feature type="region of interest" description="Disordered" evidence="1">
    <location>
        <begin position="549"/>
        <end position="600"/>
    </location>
</feature>
<dbReference type="GeneID" id="87861372"/>
<proteinExistence type="predicted"/>
<feature type="compositionally biased region" description="Acidic residues" evidence="1">
    <location>
        <begin position="1183"/>
        <end position="1197"/>
    </location>
</feature>
<dbReference type="AlphaFoldDB" id="A0AAE0MV00"/>
<dbReference type="GO" id="GO:0016925">
    <property type="term" value="P:protein sumoylation"/>
    <property type="evidence" value="ECO:0007669"/>
    <property type="project" value="TreeGrafter"/>
</dbReference>
<organism evidence="2 3">
    <name type="scientific">Neurospora tetraspora</name>
    <dbReference type="NCBI Taxonomy" id="94610"/>
    <lineage>
        <taxon>Eukaryota</taxon>
        <taxon>Fungi</taxon>
        <taxon>Dikarya</taxon>
        <taxon>Ascomycota</taxon>
        <taxon>Pezizomycotina</taxon>
        <taxon>Sordariomycetes</taxon>
        <taxon>Sordariomycetidae</taxon>
        <taxon>Sordariales</taxon>
        <taxon>Sordariaceae</taxon>
        <taxon>Neurospora</taxon>
    </lineage>
</organism>
<sequence>MPGLPVRAPNGVPVNSANYNDPRLASSISAFLNHRQPAWTGTVVDFNPRPTTAQAPPSAVPAAEPASGEVMVPRGGASAQFRGTGRPRGRPRKYTGRLPHAQHAHDGTPQQEHENEEEEEAEEEHQRPTHGQGAPSAQPPQAAQRPGRTAQTAAVLLSPAPSDEPSPAVSNSRESPSINHNAPAPSPHPVIGARFVHSLDHDNTGPTSTRTGNNGSAPTTPAVPPSPSPFLAHPQLPLQSTNAAASIPHSPAPQNRPLSAQGAPRRDGQGQGGHINSPPLPLAPHPGEQAAKRRRVDPSQPLPAIMYTEFRHFLSRYMGSPGVKDRIKQGTEFARFSLLDQACVKEDGFFLALHQIYCMWSSYAQNAYDVLPEYPAHTIDEGLAVMEGLLKKNLTIQPSHRQFFENFPAPISKLCEPPTAYTTAVRQVGRFLHLIGTSYNTFLVTVIQRGYPYLVDELLSYWECYSPVLQLALFTACRRRIGVPDAHGYSQDIDRAFQIDQRNHAHLYQSSNLNPQIYQTWRNQQELEAKNAELISYYRSRVNQARTNAGATANGNNSISSNNNNATPHNRRLSVQTTAPTATGQPMPNSAPPNQAAFTFSNATNPYSPVFAPSMEAFNAFPTQNMPSAQHSSPNVYPSMVTSRSPQDLSNPAAQWQQQQVQQLQQQQLRQQQLQYEQLVQQQQQPQRQQRSLYPQQSVQYPAHAPQQHGLQHLPITPQLWQQMQQEGALRRQQIQQQQQQQPVSQRQQWATAAMAAAANNSASAAQLYSARAQAQQQLQPQTVMPLPAQIAPRNRPPQVQVQQNPQIQQHPQNIVPREPAPARTPDRPLVPPLGTTIHPSEYAYEASDRRSVMMALHQAHARSPRRAVVDGESERMYQAVKELVTKPTQLAENVRIYTVPFEVTDEQYRLRVMTDRHGAAIAVQPHKSLRWRIRCCRVNNHQQGVVSDEIWQATQSNWPDIFISFNGDPLDIRRKPHFGKDLSIELTEMIQLGKNKIEAVIQNAPSPNFFIAVELIETLRHSTIVNDVWKNRLIPESKTLQIIKDRLGGNRADDEVSVAVPYLSIDLTDPFSSVMFHTPVRGGACTHLECFDLQTFLNTRQVSKVPCGHEGRACKCPPQPTSPDKWACPLSGCDKIAGPYDLQIDGFLLNVRKELERTGRKPQYSKALHVEADGKWTVVVQDDDDDYDDSDGEEDLEPRQKKIKTASATPAPAPSVAGSLSRRSGPPPNVEVIEIDDD</sequence>
<feature type="region of interest" description="Disordered" evidence="1">
    <location>
        <begin position="47"/>
        <end position="300"/>
    </location>
</feature>
<dbReference type="InterPro" id="IPR013083">
    <property type="entry name" value="Znf_RING/FYVE/PHD"/>
</dbReference>
<dbReference type="GO" id="GO:0061665">
    <property type="term" value="F:SUMO ligase activity"/>
    <property type="evidence" value="ECO:0007669"/>
    <property type="project" value="TreeGrafter"/>
</dbReference>